<gene>
    <name evidence="1" type="ORF">QO002_000416</name>
    <name evidence="2" type="ORF">QO002_002568</name>
    <name evidence="3" type="ORF">QO002_003692</name>
    <name evidence="4" type="ORF">QO002_004107</name>
</gene>
<evidence type="ECO:0000313" key="2">
    <source>
        <dbReference type="EMBL" id="MDQ0320430.1"/>
    </source>
</evidence>
<evidence type="ECO:0000313" key="3">
    <source>
        <dbReference type="EMBL" id="MDQ0321554.1"/>
    </source>
</evidence>
<accession>A0ABU0BW94</accession>
<evidence type="ECO:0000313" key="5">
    <source>
        <dbReference type="Proteomes" id="UP001230207"/>
    </source>
</evidence>
<evidence type="ECO:0000313" key="4">
    <source>
        <dbReference type="EMBL" id="MDQ0321969.1"/>
    </source>
</evidence>
<name>A0ABU0BW94_9HYPH</name>
<evidence type="ECO:0000313" key="1">
    <source>
        <dbReference type="EMBL" id="MDQ0318278.1"/>
    </source>
</evidence>
<organism evidence="4 5">
    <name type="scientific">Pararhizobium capsulatum DSM 1112</name>
    <dbReference type="NCBI Taxonomy" id="1121113"/>
    <lineage>
        <taxon>Bacteria</taxon>
        <taxon>Pseudomonadati</taxon>
        <taxon>Pseudomonadota</taxon>
        <taxon>Alphaproteobacteria</taxon>
        <taxon>Hyphomicrobiales</taxon>
        <taxon>Rhizobiaceae</taxon>
        <taxon>Rhizobium/Agrobacterium group</taxon>
        <taxon>Pararhizobium</taxon>
    </lineage>
</organism>
<comment type="caution">
    <text evidence="4">The sequence shown here is derived from an EMBL/GenBank/DDBJ whole genome shotgun (WGS) entry which is preliminary data.</text>
</comment>
<sequence length="71" mass="8267">MSDTPCPVRLALTGDIGRPYGHLTRRRLWARAIFTPQMRVKPIFEKLVEACVNRLRFIAFASFVLCEHVFF</sequence>
<reference evidence="4 5" key="1">
    <citation type="submission" date="2023-07" db="EMBL/GenBank/DDBJ databases">
        <title>Genomic Encyclopedia of Type Strains, Phase IV (KMG-IV): sequencing the most valuable type-strain genomes for metagenomic binning, comparative biology and taxonomic classification.</title>
        <authorList>
            <person name="Goeker M."/>
        </authorList>
    </citation>
    <scope>NUCLEOTIDE SEQUENCE [LARGE SCALE GENOMIC DNA]</scope>
    <source>
        <strain evidence="4 5">DSM 1112</strain>
    </source>
</reference>
<dbReference type="EMBL" id="JAUSVF010000001">
    <property type="protein sequence ID" value="MDQ0321554.1"/>
    <property type="molecule type" value="Genomic_DNA"/>
</dbReference>
<dbReference type="EMBL" id="JAUSVF010000001">
    <property type="protein sequence ID" value="MDQ0318278.1"/>
    <property type="molecule type" value="Genomic_DNA"/>
</dbReference>
<dbReference type="EMBL" id="JAUSVF010000001">
    <property type="protein sequence ID" value="MDQ0320430.1"/>
    <property type="molecule type" value="Genomic_DNA"/>
</dbReference>
<proteinExistence type="predicted"/>
<keyword evidence="5" id="KW-1185">Reference proteome</keyword>
<protein>
    <submittedName>
        <fullName evidence="4">Uncharacterized protein</fullName>
    </submittedName>
</protein>
<dbReference type="EMBL" id="JAUSVF010000001">
    <property type="protein sequence ID" value="MDQ0321969.1"/>
    <property type="molecule type" value="Genomic_DNA"/>
</dbReference>
<dbReference type="Proteomes" id="UP001230207">
    <property type="component" value="Unassembled WGS sequence"/>
</dbReference>